<reference evidence="4" key="1">
    <citation type="submission" date="2015-06" db="UniProtKB">
        <authorList>
            <consortium name="EnsemblPlants"/>
        </authorList>
    </citation>
    <scope>IDENTIFICATION</scope>
</reference>
<dbReference type="EnsemblPlants" id="EMT01376">
    <property type="protein sequence ID" value="EMT01376"/>
    <property type="gene ID" value="F775_20635"/>
</dbReference>
<keyword evidence="2" id="KW-0863">Zinc-finger</keyword>
<dbReference type="InterPro" id="IPR011016">
    <property type="entry name" value="Znf_RING-CH"/>
</dbReference>
<dbReference type="PROSITE" id="PS51292">
    <property type="entry name" value="ZF_RING_CH"/>
    <property type="match status" value="1"/>
</dbReference>
<evidence type="ECO:0000256" key="3">
    <source>
        <dbReference type="ARBA" id="ARBA00022833"/>
    </source>
</evidence>
<dbReference type="Gene3D" id="3.30.40.10">
    <property type="entry name" value="Zinc/RING finger domain, C3HC4 (zinc finger)"/>
    <property type="match status" value="1"/>
</dbReference>
<dbReference type="GO" id="GO:0008270">
    <property type="term" value="F:zinc ion binding"/>
    <property type="evidence" value="ECO:0007669"/>
    <property type="project" value="UniProtKB-KW"/>
</dbReference>
<dbReference type="GO" id="GO:0004842">
    <property type="term" value="F:ubiquitin-protein transferase activity"/>
    <property type="evidence" value="ECO:0007669"/>
    <property type="project" value="TreeGrafter"/>
</dbReference>
<dbReference type="GO" id="GO:0016567">
    <property type="term" value="P:protein ubiquitination"/>
    <property type="evidence" value="ECO:0007669"/>
    <property type="project" value="TreeGrafter"/>
</dbReference>
<dbReference type="PANTHER" id="PTHR23012">
    <property type="entry name" value="RING/FYVE/PHD ZINC FINGER DOMAIN-CONTAINING"/>
    <property type="match status" value="1"/>
</dbReference>
<dbReference type="Pfam" id="PF12906">
    <property type="entry name" value="RINGv"/>
    <property type="match status" value="1"/>
</dbReference>
<dbReference type="SMART" id="SM00744">
    <property type="entry name" value="RINGv"/>
    <property type="match status" value="1"/>
</dbReference>
<sequence>MADHFAVMAGRLLTASTVQSAIDEASNAASSSAPACGGEAVVVEGGGGRPKSGVLVECRICQEDGDETCMEAPCSCKGSLKYAHRTCVQRWCDEKGDTICEICLQIVFVGDKTAIHTKLQGSFQAVSAGKKLHLLQAQARSSSTSTSYEYDRQASTPKAVICCRIIAITLMLLLVLHDTISVYLGDQGVYTVALVTLLMLRTAGIVIPVYIILVAVTEVLYRRSEWQAMHGQVSEPAAAGSTQPVPIPPQQQRVVITIQ</sequence>
<proteinExistence type="predicted"/>
<organism evidence="4">
    <name type="scientific">Aegilops tauschii</name>
    <name type="common">Tausch's goatgrass</name>
    <name type="synonym">Aegilops squarrosa</name>
    <dbReference type="NCBI Taxonomy" id="37682"/>
    <lineage>
        <taxon>Eukaryota</taxon>
        <taxon>Viridiplantae</taxon>
        <taxon>Streptophyta</taxon>
        <taxon>Embryophyta</taxon>
        <taxon>Tracheophyta</taxon>
        <taxon>Spermatophyta</taxon>
        <taxon>Magnoliopsida</taxon>
        <taxon>Liliopsida</taxon>
        <taxon>Poales</taxon>
        <taxon>Poaceae</taxon>
        <taxon>BOP clade</taxon>
        <taxon>Pooideae</taxon>
        <taxon>Triticodae</taxon>
        <taxon>Triticeae</taxon>
        <taxon>Triticinae</taxon>
        <taxon>Aegilops</taxon>
    </lineage>
</organism>
<evidence type="ECO:0000313" key="4">
    <source>
        <dbReference type="EnsemblPlants" id="EMT01376"/>
    </source>
</evidence>
<dbReference type="AlphaFoldDB" id="R7W3W1"/>
<dbReference type="CDD" id="cd16495">
    <property type="entry name" value="RING_CH-C4HC3_MARCH"/>
    <property type="match status" value="1"/>
</dbReference>
<dbReference type="InterPro" id="IPR022143">
    <property type="entry name" value="DUF3675"/>
</dbReference>
<protein>
    <submittedName>
        <fullName evidence="4">E3 ubiquitin-protein ligase MARCH9</fullName>
    </submittedName>
</protein>
<keyword evidence="3" id="KW-0862">Zinc</keyword>
<evidence type="ECO:0000256" key="1">
    <source>
        <dbReference type="ARBA" id="ARBA00022723"/>
    </source>
</evidence>
<dbReference type="InterPro" id="IPR033275">
    <property type="entry name" value="MARCH-like"/>
</dbReference>
<dbReference type="SUPFAM" id="SSF57850">
    <property type="entry name" value="RING/U-box"/>
    <property type="match status" value="1"/>
</dbReference>
<keyword evidence="1" id="KW-0479">Metal-binding</keyword>
<dbReference type="PANTHER" id="PTHR23012:SF164">
    <property type="entry name" value="OS05G0552400 PROTEIN"/>
    <property type="match status" value="1"/>
</dbReference>
<dbReference type="GO" id="GO:0016020">
    <property type="term" value="C:membrane"/>
    <property type="evidence" value="ECO:0007669"/>
    <property type="project" value="TreeGrafter"/>
</dbReference>
<name>R7W3W1_AEGTA</name>
<evidence type="ECO:0000256" key="2">
    <source>
        <dbReference type="ARBA" id="ARBA00022771"/>
    </source>
</evidence>
<accession>R7W3W1</accession>
<dbReference type="InterPro" id="IPR013083">
    <property type="entry name" value="Znf_RING/FYVE/PHD"/>
</dbReference>
<dbReference type="Pfam" id="PF12428">
    <property type="entry name" value="DUF3675"/>
    <property type="match status" value="1"/>
</dbReference>